<feature type="domain" description="YbaK/aminoacyl-tRNA synthetase-associated" evidence="1">
    <location>
        <begin position="31"/>
        <end position="147"/>
    </location>
</feature>
<dbReference type="SUPFAM" id="SSF55826">
    <property type="entry name" value="YbaK/ProRS associated domain"/>
    <property type="match status" value="1"/>
</dbReference>
<organism evidence="2 3">
    <name type="scientific">Rhodococcus opacus</name>
    <name type="common">Nocardia opaca</name>
    <dbReference type="NCBI Taxonomy" id="37919"/>
    <lineage>
        <taxon>Bacteria</taxon>
        <taxon>Bacillati</taxon>
        <taxon>Actinomycetota</taxon>
        <taxon>Actinomycetes</taxon>
        <taxon>Mycobacteriales</taxon>
        <taxon>Nocardiaceae</taxon>
        <taxon>Rhodococcus</taxon>
    </lineage>
</organism>
<dbReference type="Proteomes" id="UP000028488">
    <property type="component" value="Chromosome"/>
</dbReference>
<dbReference type="Pfam" id="PF04073">
    <property type="entry name" value="tRNA_edit"/>
    <property type="match status" value="1"/>
</dbReference>
<dbReference type="InterPro" id="IPR007214">
    <property type="entry name" value="YbaK/aa-tRNA-synth-assoc-dom"/>
</dbReference>
<evidence type="ECO:0000313" key="3">
    <source>
        <dbReference type="Proteomes" id="UP000028488"/>
    </source>
</evidence>
<gene>
    <name evidence="2" type="ORF">EP51_19460</name>
</gene>
<dbReference type="CDD" id="cd04333">
    <property type="entry name" value="ProX_deacylase"/>
    <property type="match status" value="1"/>
</dbReference>
<dbReference type="AlphaFoldDB" id="A0A076EN56"/>
<dbReference type="GO" id="GO:0002161">
    <property type="term" value="F:aminoacyl-tRNA deacylase activity"/>
    <property type="evidence" value="ECO:0007669"/>
    <property type="project" value="InterPro"/>
</dbReference>
<protein>
    <submittedName>
        <fullName evidence="2">YbaK/EbsC family protein EbsC protein</fullName>
    </submittedName>
</protein>
<name>A0A076EN56_RHOOP</name>
<evidence type="ECO:0000313" key="2">
    <source>
        <dbReference type="EMBL" id="AII06693.1"/>
    </source>
</evidence>
<dbReference type="EMBL" id="CP008947">
    <property type="protein sequence ID" value="AII06693.1"/>
    <property type="molecule type" value="Genomic_DNA"/>
</dbReference>
<reference evidence="2 3" key="1">
    <citation type="submission" date="2014-07" db="EMBL/GenBank/DDBJ databases">
        <title>Genome Sequence of Rhodococcus opacus Strain R7, a Biodegrader of Mono- and Polycyclic Aromatic Hydrocarbons.</title>
        <authorList>
            <person name="Di Gennaro P."/>
            <person name="Zampolli J."/>
            <person name="Presti I."/>
            <person name="Cappelletti M."/>
            <person name="D'Ursi P."/>
            <person name="Orro A."/>
            <person name="Mezzelani A."/>
            <person name="Milanesi L."/>
        </authorList>
    </citation>
    <scope>NUCLEOTIDE SEQUENCE [LARGE SCALE GENOMIC DNA]</scope>
    <source>
        <strain evidence="2 3">R7</strain>
    </source>
</reference>
<evidence type="ECO:0000259" key="1">
    <source>
        <dbReference type="Pfam" id="PF04073"/>
    </source>
</evidence>
<dbReference type="Gene3D" id="3.90.960.10">
    <property type="entry name" value="YbaK/aminoacyl-tRNA synthetase-associated domain"/>
    <property type="match status" value="1"/>
</dbReference>
<dbReference type="GeneID" id="69888660"/>
<dbReference type="PANTHER" id="PTHR30411">
    <property type="entry name" value="CYTOPLASMIC PROTEIN"/>
    <property type="match status" value="1"/>
</dbReference>
<dbReference type="eggNOG" id="COG2606">
    <property type="taxonomic scope" value="Bacteria"/>
</dbReference>
<proteinExistence type="predicted"/>
<dbReference type="PANTHER" id="PTHR30411:SF1">
    <property type="entry name" value="CYTOPLASMIC PROTEIN"/>
    <property type="match status" value="1"/>
</dbReference>
<dbReference type="InterPro" id="IPR036754">
    <property type="entry name" value="YbaK/aa-tRNA-synt-asso_dom_sf"/>
</dbReference>
<sequence length="157" mass="16458">MPTPLHPHAAHVAETLIARGHHGVIVTQPDSTHSAAEAAESLGVDIGAITKSLVFLLDDDPILLLVSGAHEVDLANTGKRLQGNLTRAPLDMVRIATGQPIGGIAPLGHPTNLPTYVDNALSEYAELWAAAGHPDTVFRTSFSELVRITAGLAIDVD</sequence>
<dbReference type="RefSeq" id="WP_005244991.1">
    <property type="nucleotide sequence ID" value="NZ_CP008947.1"/>
</dbReference>
<accession>A0A076EN56</accession>